<dbReference type="InterPro" id="IPR002104">
    <property type="entry name" value="Integrase_catalytic"/>
</dbReference>
<evidence type="ECO:0000256" key="1">
    <source>
        <dbReference type="ARBA" id="ARBA00023172"/>
    </source>
</evidence>
<evidence type="ECO:0000313" key="3">
    <source>
        <dbReference type="EMBL" id="GES08267.1"/>
    </source>
</evidence>
<dbReference type="GO" id="GO:0003677">
    <property type="term" value="F:DNA binding"/>
    <property type="evidence" value="ECO:0007669"/>
    <property type="project" value="InterPro"/>
</dbReference>
<name>A0A5M3WGM3_9ACTN</name>
<keyword evidence="4" id="KW-1185">Reference proteome</keyword>
<dbReference type="PROSITE" id="PS51898">
    <property type="entry name" value="TYR_RECOMBINASE"/>
    <property type="match status" value="1"/>
</dbReference>
<dbReference type="Gene3D" id="1.10.443.10">
    <property type="entry name" value="Intergrase catalytic core"/>
    <property type="match status" value="1"/>
</dbReference>
<gene>
    <name evidence="3" type="ORF">Amac_018630</name>
</gene>
<dbReference type="PANTHER" id="PTHR30349:SF64">
    <property type="entry name" value="PROPHAGE INTEGRASE INTD-RELATED"/>
    <property type="match status" value="1"/>
</dbReference>
<comment type="caution">
    <text evidence="3">The sequence shown here is derived from an EMBL/GenBank/DDBJ whole genome shotgun (WGS) entry which is preliminary data.</text>
</comment>
<proteinExistence type="predicted"/>
<dbReference type="RefSeq" id="WP_218040958.1">
    <property type="nucleotide sequence ID" value="NZ_BAAAHL010000012.1"/>
</dbReference>
<accession>A0A5M3WGM3</accession>
<feature type="domain" description="Tyr recombinase" evidence="2">
    <location>
        <begin position="180"/>
        <end position="378"/>
    </location>
</feature>
<dbReference type="InterPro" id="IPR050090">
    <property type="entry name" value="Tyrosine_recombinase_XerCD"/>
</dbReference>
<dbReference type="GO" id="GO:0015074">
    <property type="term" value="P:DNA integration"/>
    <property type="evidence" value="ECO:0007669"/>
    <property type="project" value="InterPro"/>
</dbReference>
<evidence type="ECO:0000313" key="4">
    <source>
        <dbReference type="Proteomes" id="UP000331127"/>
    </source>
</evidence>
<sequence length="389" mass="43843">MLGRSGAPEQHYRAERAVAADESVSWVVVDEDLELHVEACAYLAGLRGAGRAFNTEKTYAGRIALYLSYCRGHGLDWAGPSLPQLMAMMRWLVDEPMPPRSLKPGAAVRYRSEDTANKIMGTVGEFLSWCSLQGWVPPTVVNTLTQPKFLRYLPAGFDPGEDGQHRTIMARTIKYRVAIPGYEWLTDEEIDVLLGLARHERDRFLIQLLSQTGMRIGEALGLRRQDMHLLPDSRVLGCRHEGPHVHVRRRVNANGAFAKARQPRAIPVDEVTIEFYAHYQFERAEIVGDAGDMVFVNLFHVPLGKAMSYGTAYELFCRLAKQAGFRARPHMLRHSSITRLRRAGVDRRVVQEIAGHVSVTSQDPYSHVTDSDKREAVEMVAARRRQARS</sequence>
<dbReference type="Pfam" id="PF00589">
    <property type="entry name" value="Phage_integrase"/>
    <property type="match status" value="1"/>
</dbReference>
<dbReference type="EMBL" id="BLAE01000009">
    <property type="protein sequence ID" value="GES08267.1"/>
    <property type="molecule type" value="Genomic_DNA"/>
</dbReference>
<dbReference type="Proteomes" id="UP000331127">
    <property type="component" value="Unassembled WGS sequence"/>
</dbReference>
<dbReference type="SUPFAM" id="SSF56349">
    <property type="entry name" value="DNA breaking-rejoining enzymes"/>
    <property type="match status" value="1"/>
</dbReference>
<dbReference type="InterPro" id="IPR011010">
    <property type="entry name" value="DNA_brk_join_enz"/>
</dbReference>
<evidence type="ECO:0000259" key="2">
    <source>
        <dbReference type="PROSITE" id="PS51898"/>
    </source>
</evidence>
<dbReference type="PANTHER" id="PTHR30349">
    <property type="entry name" value="PHAGE INTEGRASE-RELATED"/>
    <property type="match status" value="1"/>
</dbReference>
<dbReference type="InterPro" id="IPR013762">
    <property type="entry name" value="Integrase-like_cat_sf"/>
</dbReference>
<dbReference type="GO" id="GO:0006310">
    <property type="term" value="P:DNA recombination"/>
    <property type="evidence" value="ECO:0007669"/>
    <property type="project" value="UniProtKB-KW"/>
</dbReference>
<organism evidence="3 4">
    <name type="scientific">Acrocarpospora macrocephala</name>
    <dbReference type="NCBI Taxonomy" id="150177"/>
    <lineage>
        <taxon>Bacteria</taxon>
        <taxon>Bacillati</taxon>
        <taxon>Actinomycetota</taxon>
        <taxon>Actinomycetes</taxon>
        <taxon>Streptosporangiales</taxon>
        <taxon>Streptosporangiaceae</taxon>
        <taxon>Acrocarpospora</taxon>
    </lineage>
</organism>
<keyword evidence="1" id="KW-0233">DNA recombination</keyword>
<protein>
    <submittedName>
        <fullName evidence="3">Integrase</fullName>
    </submittedName>
</protein>
<dbReference type="AlphaFoldDB" id="A0A5M3WGM3"/>
<reference evidence="3 4" key="1">
    <citation type="submission" date="2019-10" db="EMBL/GenBank/DDBJ databases">
        <title>Whole genome shotgun sequence of Acrocarpospora macrocephala NBRC 16266.</title>
        <authorList>
            <person name="Ichikawa N."/>
            <person name="Kimura A."/>
            <person name="Kitahashi Y."/>
            <person name="Komaki H."/>
            <person name="Oguchi A."/>
        </authorList>
    </citation>
    <scope>NUCLEOTIDE SEQUENCE [LARGE SCALE GENOMIC DNA]</scope>
    <source>
        <strain evidence="3 4">NBRC 16266</strain>
    </source>
</reference>